<dbReference type="CDD" id="cd18682">
    <property type="entry name" value="PIN_VapC-like"/>
    <property type="match status" value="1"/>
</dbReference>
<organism evidence="2">
    <name type="scientific">uncultured Thiotrichaceae bacterium</name>
    <dbReference type="NCBI Taxonomy" id="298394"/>
    <lineage>
        <taxon>Bacteria</taxon>
        <taxon>Pseudomonadati</taxon>
        <taxon>Pseudomonadota</taxon>
        <taxon>Gammaproteobacteria</taxon>
        <taxon>Thiotrichales</taxon>
        <taxon>Thiotrichaceae</taxon>
        <taxon>environmental samples</taxon>
    </lineage>
</organism>
<evidence type="ECO:0000313" key="2">
    <source>
        <dbReference type="EMBL" id="CAA6804845.1"/>
    </source>
</evidence>
<dbReference type="Gene3D" id="3.40.50.1010">
    <property type="entry name" value="5'-nuclease"/>
    <property type="match status" value="1"/>
</dbReference>
<name>A0A6S6SAT3_9GAMM</name>
<dbReference type="Pfam" id="PF01850">
    <property type="entry name" value="PIN"/>
    <property type="match status" value="1"/>
</dbReference>
<accession>A0A6S6SAT3</accession>
<dbReference type="AlphaFoldDB" id="A0A6S6SAT3"/>
<gene>
    <name evidence="2" type="ORF">HELGO_WM74374</name>
</gene>
<dbReference type="InterPro" id="IPR029060">
    <property type="entry name" value="PIN-like_dom_sf"/>
</dbReference>
<feature type="domain" description="PIN" evidence="1">
    <location>
        <begin position="5"/>
        <end position="120"/>
    </location>
</feature>
<sequence length="129" mass="14179">MSKFILDTSAILAYLFNEPGVDLVADILMEGNGVISSANYAELVSKLVSKNMPMPEIMEITNGLDLEFIPQDKQQAQLAGELWTISKPFGLSLGDRSCLALGQMTQLPVLTANKIWKNVPAEVDIRIIR</sequence>
<dbReference type="SUPFAM" id="SSF88723">
    <property type="entry name" value="PIN domain-like"/>
    <property type="match status" value="1"/>
</dbReference>
<proteinExistence type="predicted"/>
<evidence type="ECO:0000259" key="1">
    <source>
        <dbReference type="Pfam" id="PF01850"/>
    </source>
</evidence>
<dbReference type="EMBL" id="CACVAT010000074">
    <property type="protein sequence ID" value="CAA6804845.1"/>
    <property type="molecule type" value="Genomic_DNA"/>
</dbReference>
<protein>
    <submittedName>
        <fullName evidence="2">PilT protein domain protein</fullName>
    </submittedName>
</protein>
<dbReference type="InterPro" id="IPR002716">
    <property type="entry name" value="PIN_dom"/>
</dbReference>
<reference evidence="2" key="1">
    <citation type="submission" date="2020-01" db="EMBL/GenBank/DDBJ databases">
        <authorList>
            <person name="Meier V. D."/>
            <person name="Meier V D."/>
        </authorList>
    </citation>
    <scope>NUCLEOTIDE SEQUENCE</scope>
    <source>
        <strain evidence="2">HLG_WM_MAG_09</strain>
    </source>
</reference>